<dbReference type="SUPFAM" id="SSF49785">
    <property type="entry name" value="Galactose-binding domain-like"/>
    <property type="match status" value="2"/>
</dbReference>
<keyword evidence="13" id="KW-1185">Reference proteome</keyword>
<dbReference type="SUPFAM" id="SSF88713">
    <property type="entry name" value="Glycoside hydrolase/deacetylase"/>
    <property type="match status" value="1"/>
</dbReference>
<evidence type="ECO:0000256" key="6">
    <source>
        <dbReference type="ARBA" id="ARBA00023326"/>
    </source>
</evidence>
<evidence type="ECO:0000256" key="7">
    <source>
        <dbReference type="RuleBase" id="RU361174"/>
    </source>
</evidence>
<dbReference type="InterPro" id="IPR001000">
    <property type="entry name" value="GH10_dom"/>
</dbReference>
<evidence type="ECO:0000313" key="13">
    <source>
        <dbReference type="Proteomes" id="UP001597338"/>
    </source>
</evidence>
<dbReference type="PROSITE" id="PS51677">
    <property type="entry name" value="NODB"/>
    <property type="match status" value="1"/>
</dbReference>
<dbReference type="Pfam" id="PF06452">
    <property type="entry name" value="CBM9_1"/>
    <property type="match status" value="1"/>
</dbReference>
<dbReference type="Gene3D" id="3.20.20.80">
    <property type="entry name" value="Glycosidases"/>
    <property type="match status" value="1"/>
</dbReference>
<feature type="signal peptide" evidence="9">
    <location>
        <begin position="1"/>
        <end position="19"/>
    </location>
</feature>
<dbReference type="Gene3D" id="2.60.40.1190">
    <property type="match status" value="1"/>
</dbReference>
<sequence length="1362" mass="142679">MAALLAAGALAAAPASATAASTSTSTPTGTGTSATTVTAVDFEDGTTGTWTPSGNAGLDVVPDPAPDGAGKVLAITRAADYEGIQSPTGIFEPGSTYTFSMRARLPDPSEPADPTGPAPTPAPTTADVRFVMKPSYAWIGNTTIGTDWTTVTGTYTADGDPAELQAYLGSTDQDAPYTILVDDIMVTTSGPDAPDDVVPGGAINPTPTPAYLAEGSGDVSALTFDDGPNPGTTPALLDFLAEHEIKAVFCVIGQNIQADGGAAILRRIVADGHVLCNHSTGYADMGSWTAEQVRTDLVANLGIIRDALGDPDQKVPFWRAPNGSWGVTPEVAVELGMQPLAVRNTIADWETQDVGTLTANLRAAMVPGELVLAHDGGGDRSGTLAAVRTVVTERLADGWELTLPQGTPPATGPVISTDFEDGTLGGWEPREGTDASDFSLAVTESDAHDSTRSAALTGRDATGDGIGRDVTGVLRAGVAYGVSAWVRYPEGQTPGDIWLSLASTAADGAQTFATLDQFDGITSTGWTRVATTFTMPAHESALLYFETAYNGGVTSDWLIDDIVVSVPEPPLIEDLTGIKETTDFPVGVAIDSRETSGAAAELVNRHFGQITPENHMKPEAWYDADGTLRRHPEATALMDFAQAHDQRVYGHVLAWHSQTPDWFFQDDAGEPLAADEAGRTVLRERLRAHVFGIAENLSTDYGPFGSDTNPLVAFDVVNEVVSDGGEHPDGLRRSEWFRILGEEFIDLAFRYADEAFNETYAAPSAGADRPVTLFINDYNTEQGGKQDRYRALVERLLERGVPVDGVGHQFHVSLAMPVGALEAAIERFADLPVTQAVTELDVTTGTPVTEARLIDQGYYFRDAFDVFRAHAADLFCVTAWGLTDGRSWRVDSGAPLLFDDQYQAKPAYYGAVGAELPARLRTANVFAGDVPLDGAATASPVWDRLPRHTFDAPGGGEAAFQLRWAPDHLTASVAVDDADPAPDDAVTLVLGGAEAGAGTAYVVGRDGSVTGGAEGADAVVTEREGGYDVVVHLPAALEEGATVAFDARVTSVDGTGSRTTGWNSPGALGTLTLVEELSYLEVAEAAQAPVVDGEVDDVWASAGAVTTTKEIEGSGGAVATVRTLWHEGALFVLADVADPVVDVSGSDPWVQDSVEIYVDGGNAKNGGYRADDTQIRVSAQNAVSFGTGDEAAQRARVASATTPTDGGYRVEASVDLLSYGGPGTFHGLDFQVNDAADGARTAVRNWADPTGAGYQSTARWGVGRLVADPGLTSLTPPVVEGRPAKGRMLTADPGTWSQEATFAYRWLQDGEPVRGGGKSSGHGATYKVKPWDVGHELSVEVTARTADGTTASATSDPVAVRR</sequence>
<dbReference type="PROSITE" id="PS51760">
    <property type="entry name" value="GH10_2"/>
    <property type="match status" value="1"/>
</dbReference>
<dbReference type="InterPro" id="IPR003305">
    <property type="entry name" value="CenC_carb-bd"/>
</dbReference>
<dbReference type="EMBL" id="JBHUHF010000001">
    <property type="protein sequence ID" value="MFD2027986.1"/>
    <property type="molecule type" value="Genomic_DNA"/>
</dbReference>
<comment type="caution">
    <text evidence="12">The sequence shown here is derived from an EMBL/GenBank/DDBJ whole genome shotgun (WGS) entry which is preliminary data.</text>
</comment>
<feature type="domain" description="NodB homology" evidence="10">
    <location>
        <begin position="218"/>
        <end position="402"/>
    </location>
</feature>
<dbReference type="Gene3D" id="2.60.120.260">
    <property type="entry name" value="Galactose-binding domain-like"/>
    <property type="match status" value="2"/>
</dbReference>
<keyword evidence="4 7" id="KW-0119">Carbohydrate metabolism</keyword>
<dbReference type="Gene3D" id="2.60.40.2700">
    <property type="match status" value="1"/>
</dbReference>
<dbReference type="PRINTS" id="PR00134">
    <property type="entry name" value="GLHYDRLASE10"/>
</dbReference>
<dbReference type="InterPro" id="IPR044846">
    <property type="entry name" value="GH10"/>
</dbReference>
<feature type="compositionally biased region" description="Low complexity" evidence="8">
    <location>
        <begin position="16"/>
        <end position="40"/>
    </location>
</feature>
<evidence type="ECO:0000256" key="8">
    <source>
        <dbReference type="SAM" id="MobiDB-lite"/>
    </source>
</evidence>
<dbReference type="InterPro" id="IPR010502">
    <property type="entry name" value="Carb-bd_dom_fam9"/>
</dbReference>
<organism evidence="12 13">
    <name type="scientific">Promicromonospora aerolata</name>
    <dbReference type="NCBI Taxonomy" id="195749"/>
    <lineage>
        <taxon>Bacteria</taxon>
        <taxon>Bacillati</taxon>
        <taxon>Actinomycetota</taxon>
        <taxon>Actinomycetes</taxon>
        <taxon>Micrococcales</taxon>
        <taxon>Promicromonosporaceae</taxon>
        <taxon>Promicromonospora</taxon>
    </lineage>
</organism>
<dbReference type="InterPro" id="IPR002509">
    <property type="entry name" value="NODB_dom"/>
</dbReference>
<evidence type="ECO:0000256" key="1">
    <source>
        <dbReference type="ARBA" id="ARBA00007495"/>
    </source>
</evidence>
<keyword evidence="6 7" id="KW-0624">Polysaccharide degradation</keyword>
<evidence type="ECO:0000256" key="2">
    <source>
        <dbReference type="ARBA" id="ARBA00022737"/>
    </source>
</evidence>
<evidence type="ECO:0000259" key="11">
    <source>
        <dbReference type="PROSITE" id="PS51760"/>
    </source>
</evidence>
<comment type="catalytic activity">
    <reaction evidence="7">
        <text>Endohydrolysis of (1-&gt;4)-beta-D-xylosidic linkages in xylans.</text>
        <dbReference type="EC" id="3.2.1.8"/>
    </reaction>
</comment>
<name>A0ABW4VDH6_9MICO</name>
<keyword evidence="9" id="KW-0732">Signal</keyword>
<feature type="chain" id="PRO_5046793983" description="Beta-xylanase" evidence="9">
    <location>
        <begin position="20"/>
        <end position="1362"/>
    </location>
</feature>
<keyword evidence="5 7" id="KW-0326">Glycosidase</keyword>
<dbReference type="Pfam" id="PF01522">
    <property type="entry name" value="Polysacc_deac_1"/>
    <property type="match status" value="1"/>
</dbReference>
<keyword evidence="2" id="KW-0677">Repeat</keyword>
<feature type="region of interest" description="Disordered" evidence="8">
    <location>
        <begin position="104"/>
        <end position="125"/>
    </location>
</feature>
<gene>
    <name evidence="12" type="ORF">ACFSL2_20995</name>
</gene>
<feature type="region of interest" description="Disordered" evidence="8">
    <location>
        <begin position="16"/>
        <end position="58"/>
    </location>
</feature>
<keyword evidence="3 7" id="KW-0378">Hydrolase</keyword>
<dbReference type="SMART" id="SM00633">
    <property type="entry name" value="Glyco_10"/>
    <property type="match status" value="1"/>
</dbReference>
<protein>
    <recommendedName>
        <fullName evidence="7">Beta-xylanase</fullName>
        <ecNumber evidence="7">3.2.1.8</ecNumber>
    </recommendedName>
</protein>
<dbReference type="Pfam" id="PF00331">
    <property type="entry name" value="Glyco_hydro_10"/>
    <property type="match status" value="1"/>
</dbReference>
<evidence type="ECO:0000256" key="3">
    <source>
        <dbReference type="ARBA" id="ARBA00022801"/>
    </source>
</evidence>
<dbReference type="RefSeq" id="WP_377199700.1">
    <property type="nucleotide sequence ID" value="NZ_JBHUHF010000001.1"/>
</dbReference>
<dbReference type="SUPFAM" id="SSF49344">
    <property type="entry name" value="CBD9-like"/>
    <property type="match status" value="1"/>
</dbReference>
<reference evidence="13" key="1">
    <citation type="journal article" date="2019" name="Int. J. Syst. Evol. Microbiol.">
        <title>The Global Catalogue of Microorganisms (GCM) 10K type strain sequencing project: providing services to taxonomists for standard genome sequencing and annotation.</title>
        <authorList>
            <consortium name="The Broad Institute Genomics Platform"/>
            <consortium name="The Broad Institute Genome Sequencing Center for Infectious Disease"/>
            <person name="Wu L."/>
            <person name="Ma J."/>
        </authorList>
    </citation>
    <scope>NUCLEOTIDE SEQUENCE [LARGE SCALE GENOMIC DNA]</scope>
    <source>
        <strain evidence="13">CCM 7043</strain>
    </source>
</reference>
<proteinExistence type="inferred from homology"/>
<feature type="compositionally biased region" description="Pro residues" evidence="8">
    <location>
        <begin position="108"/>
        <end position="122"/>
    </location>
</feature>
<dbReference type="Proteomes" id="UP001597338">
    <property type="component" value="Unassembled WGS sequence"/>
</dbReference>
<evidence type="ECO:0000259" key="10">
    <source>
        <dbReference type="PROSITE" id="PS51677"/>
    </source>
</evidence>
<dbReference type="SUPFAM" id="SSF51445">
    <property type="entry name" value="(Trans)glycosidases"/>
    <property type="match status" value="1"/>
</dbReference>
<dbReference type="CDD" id="cd00005">
    <property type="entry name" value="CBM9_like_1"/>
    <property type="match status" value="1"/>
</dbReference>
<dbReference type="Gene3D" id="3.20.20.370">
    <property type="entry name" value="Glycoside hydrolase/deacetylase"/>
    <property type="match status" value="1"/>
</dbReference>
<dbReference type="InterPro" id="IPR008979">
    <property type="entry name" value="Galactose-bd-like_sf"/>
</dbReference>
<evidence type="ECO:0000256" key="9">
    <source>
        <dbReference type="SAM" id="SignalP"/>
    </source>
</evidence>
<accession>A0ABW4VDH6</accession>
<dbReference type="CDD" id="cd10917">
    <property type="entry name" value="CE4_NodB_like_6s_7s"/>
    <property type="match status" value="1"/>
</dbReference>
<dbReference type="InterPro" id="IPR017853">
    <property type="entry name" value="GH"/>
</dbReference>
<dbReference type="EC" id="3.2.1.8" evidence="7"/>
<evidence type="ECO:0000256" key="5">
    <source>
        <dbReference type="ARBA" id="ARBA00023295"/>
    </source>
</evidence>
<dbReference type="Pfam" id="PF02018">
    <property type="entry name" value="CBM_4_9"/>
    <property type="match status" value="2"/>
</dbReference>
<comment type="similarity">
    <text evidence="1 7">Belongs to the glycosyl hydrolase 10 (cellulase F) family.</text>
</comment>
<dbReference type="PANTHER" id="PTHR31490:SF90">
    <property type="entry name" value="ENDO-1,4-BETA-XYLANASE A"/>
    <property type="match status" value="1"/>
</dbReference>
<feature type="domain" description="GH10" evidence="11">
    <location>
        <begin position="572"/>
        <end position="914"/>
    </location>
</feature>
<dbReference type="PANTHER" id="PTHR31490">
    <property type="entry name" value="GLYCOSYL HYDROLASE"/>
    <property type="match status" value="1"/>
</dbReference>
<evidence type="ECO:0000313" key="12">
    <source>
        <dbReference type="EMBL" id="MFD2027986.1"/>
    </source>
</evidence>
<evidence type="ECO:0000256" key="4">
    <source>
        <dbReference type="ARBA" id="ARBA00023277"/>
    </source>
</evidence>
<dbReference type="InterPro" id="IPR011330">
    <property type="entry name" value="Glyco_hydro/deAcase_b/a-brl"/>
</dbReference>